<dbReference type="OrthoDB" id="6729016at2759"/>
<evidence type="ECO:0000313" key="1">
    <source>
        <dbReference type="EMBL" id="KAF2889620.1"/>
    </source>
</evidence>
<gene>
    <name evidence="1" type="ORF">ILUMI_16553</name>
</gene>
<reference evidence="1" key="1">
    <citation type="submission" date="2019-08" db="EMBL/GenBank/DDBJ databases">
        <title>The genome of the North American firefly Photinus pyralis.</title>
        <authorList>
            <consortium name="Photinus pyralis genome working group"/>
            <person name="Fallon T.R."/>
            <person name="Sander Lower S.E."/>
            <person name="Weng J.-K."/>
        </authorList>
    </citation>
    <scope>NUCLEOTIDE SEQUENCE</scope>
    <source>
        <strain evidence="1">TRF0915ILg1</strain>
        <tissue evidence="1">Whole body</tissue>
    </source>
</reference>
<evidence type="ECO:0008006" key="3">
    <source>
        <dbReference type="Google" id="ProtNLM"/>
    </source>
</evidence>
<proteinExistence type="predicted"/>
<evidence type="ECO:0000313" key="2">
    <source>
        <dbReference type="Proteomes" id="UP000801492"/>
    </source>
</evidence>
<sequence>MTQNNYSQQLTDLSAINLSFNETGKKDLDNILEDCYKQLGTFHEFVLCSKDPLSKKTKCLTGLLAIQRNLLKLTQLVLKPNSEDNSGLFAKLPEKQWPKLIFYNIPNNLTENGFIDHVSDNIKNELPSENWFKQTFKIGDGNKDTVNWIIESHPLVRKLLISKRKIYINWLACPVKLTRWYKCQRFGHIVKYCRSNNQCGNCSSTDHETNDCIHKNNKEAHKCANCLRAGKKLINHPANSNTCPIYLLRYNDYIQPIDYNA</sequence>
<keyword evidence="2" id="KW-1185">Reference proteome</keyword>
<accession>A0A8K0G2R9</accession>
<protein>
    <recommendedName>
        <fullName evidence="3">CCHC-type domain-containing protein</fullName>
    </recommendedName>
</protein>
<name>A0A8K0G2R9_IGNLU</name>
<dbReference type="AlphaFoldDB" id="A0A8K0G2R9"/>
<organism evidence="1 2">
    <name type="scientific">Ignelater luminosus</name>
    <name type="common">Cucubano</name>
    <name type="synonym">Pyrophorus luminosus</name>
    <dbReference type="NCBI Taxonomy" id="2038154"/>
    <lineage>
        <taxon>Eukaryota</taxon>
        <taxon>Metazoa</taxon>
        <taxon>Ecdysozoa</taxon>
        <taxon>Arthropoda</taxon>
        <taxon>Hexapoda</taxon>
        <taxon>Insecta</taxon>
        <taxon>Pterygota</taxon>
        <taxon>Neoptera</taxon>
        <taxon>Endopterygota</taxon>
        <taxon>Coleoptera</taxon>
        <taxon>Polyphaga</taxon>
        <taxon>Elateriformia</taxon>
        <taxon>Elateroidea</taxon>
        <taxon>Elateridae</taxon>
        <taxon>Agrypninae</taxon>
        <taxon>Pyrophorini</taxon>
        <taxon>Ignelater</taxon>
    </lineage>
</organism>
<comment type="caution">
    <text evidence="1">The sequence shown here is derived from an EMBL/GenBank/DDBJ whole genome shotgun (WGS) entry which is preliminary data.</text>
</comment>
<dbReference type="EMBL" id="VTPC01064480">
    <property type="protein sequence ID" value="KAF2889620.1"/>
    <property type="molecule type" value="Genomic_DNA"/>
</dbReference>
<dbReference type="Proteomes" id="UP000801492">
    <property type="component" value="Unassembled WGS sequence"/>
</dbReference>